<evidence type="ECO:0000313" key="3">
    <source>
        <dbReference type="Proteomes" id="UP000001811"/>
    </source>
</evidence>
<reference evidence="2 3" key="1">
    <citation type="journal article" date="2011" name="Nature">
        <title>A high-resolution map of human evolutionary constraint using 29 mammals.</title>
        <authorList>
            <person name="Lindblad-Toh K."/>
            <person name="Garber M."/>
            <person name="Zuk O."/>
            <person name="Lin M.F."/>
            <person name="Parker B.J."/>
            <person name="Washietl S."/>
            <person name="Kheradpour P."/>
            <person name="Ernst J."/>
            <person name="Jordan G."/>
            <person name="Mauceli E."/>
            <person name="Ward L.D."/>
            <person name="Lowe C.B."/>
            <person name="Holloway A.K."/>
            <person name="Clamp M."/>
            <person name="Gnerre S."/>
            <person name="Alfoldi J."/>
            <person name="Beal K."/>
            <person name="Chang J."/>
            <person name="Clawson H."/>
            <person name="Cuff J."/>
            <person name="Di Palma F."/>
            <person name="Fitzgerald S."/>
            <person name="Flicek P."/>
            <person name="Guttman M."/>
            <person name="Hubisz M.J."/>
            <person name="Jaffe D.B."/>
            <person name="Jungreis I."/>
            <person name="Kent W.J."/>
            <person name="Kostka D."/>
            <person name="Lara M."/>
            <person name="Martins A.L."/>
            <person name="Massingham T."/>
            <person name="Moltke I."/>
            <person name="Raney B.J."/>
            <person name="Rasmussen M.D."/>
            <person name="Robinson J."/>
            <person name="Stark A."/>
            <person name="Vilella A.J."/>
            <person name="Wen J."/>
            <person name="Xie X."/>
            <person name="Zody M.C."/>
            <person name="Baldwin J."/>
            <person name="Bloom T."/>
            <person name="Chin C.W."/>
            <person name="Heiman D."/>
            <person name="Nicol R."/>
            <person name="Nusbaum C."/>
            <person name="Young S."/>
            <person name="Wilkinson J."/>
            <person name="Worley K.C."/>
            <person name="Kovar C.L."/>
            <person name="Muzny D.M."/>
            <person name="Gibbs R.A."/>
            <person name="Cree A."/>
            <person name="Dihn H.H."/>
            <person name="Fowler G."/>
            <person name="Jhangiani S."/>
            <person name="Joshi V."/>
            <person name="Lee S."/>
            <person name="Lewis L.R."/>
            <person name="Nazareth L.V."/>
            <person name="Okwuonu G."/>
            <person name="Santibanez J."/>
            <person name="Warren W.C."/>
            <person name="Mardis E.R."/>
            <person name="Weinstock G.M."/>
            <person name="Wilson R.K."/>
            <person name="Delehaunty K."/>
            <person name="Dooling D."/>
            <person name="Fronik C."/>
            <person name="Fulton L."/>
            <person name="Fulton B."/>
            <person name="Graves T."/>
            <person name="Minx P."/>
            <person name="Sodergren E."/>
            <person name="Birney E."/>
            <person name="Margulies E.H."/>
            <person name="Herrero J."/>
            <person name="Green E.D."/>
            <person name="Haussler D."/>
            <person name="Siepel A."/>
            <person name="Goldman N."/>
            <person name="Pollard K.S."/>
            <person name="Pedersen J.S."/>
            <person name="Lander E.S."/>
            <person name="Kellis M."/>
        </authorList>
    </citation>
    <scope>NUCLEOTIDE SEQUENCE [LARGE SCALE GENOMIC DNA]</scope>
    <source>
        <strain evidence="2 3">Thorbecke inbred</strain>
    </source>
</reference>
<evidence type="ECO:0000313" key="2">
    <source>
        <dbReference type="Ensembl" id="ENSOCUP00000035186.1"/>
    </source>
</evidence>
<dbReference type="AlphaFoldDB" id="A0A5F9CNI4"/>
<dbReference type="InParanoid" id="A0A5F9CNI4"/>
<dbReference type="PANTHER" id="PTHR22234:SF0">
    <property type="entry name" value="SPERMATOGENESIS-ASSOCIATED PROTEIN 3"/>
    <property type="match status" value="1"/>
</dbReference>
<proteinExistence type="predicted"/>
<dbReference type="Ensembl" id="ENSOCUT00000048364.1">
    <property type="protein sequence ID" value="ENSOCUP00000035186.1"/>
    <property type="gene ID" value="ENSOCUG00000028155.3"/>
</dbReference>
<reference evidence="2" key="3">
    <citation type="submission" date="2025-09" db="UniProtKB">
        <authorList>
            <consortium name="Ensembl"/>
        </authorList>
    </citation>
    <scope>IDENTIFICATION</scope>
    <source>
        <strain evidence="2">Thorbecke</strain>
    </source>
</reference>
<dbReference type="GeneTree" id="ENSGT00390000003032"/>
<name>A0A5F9CNI4_RABIT</name>
<keyword evidence="3" id="KW-1185">Reference proteome</keyword>
<feature type="compositionally biased region" description="Polar residues" evidence="1">
    <location>
        <begin position="19"/>
        <end position="36"/>
    </location>
</feature>
<dbReference type="GO" id="GO:0036126">
    <property type="term" value="C:sperm flagellum"/>
    <property type="evidence" value="ECO:0007669"/>
    <property type="project" value="Ensembl"/>
</dbReference>
<dbReference type="Proteomes" id="UP000001811">
    <property type="component" value="Chromosome 7"/>
</dbReference>
<dbReference type="EMBL" id="AAGW02043043">
    <property type="status" value="NOT_ANNOTATED_CDS"/>
    <property type="molecule type" value="Genomic_DNA"/>
</dbReference>
<protein>
    <submittedName>
        <fullName evidence="2">Spermatosis associated 3</fullName>
    </submittedName>
</protein>
<dbReference type="Bgee" id="ENSOCUG00000028155">
    <property type="expression patterns" value="Expressed in testis and 14 other cell types or tissues"/>
</dbReference>
<organism evidence="2 3">
    <name type="scientific">Oryctolagus cuniculus</name>
    <name type="common">Rabbit</name>
    <dbReference type="NCBI Taxonomy" id="9986"/>
    <lineage>
        <taxon>Eukaryota</taxon>
        <taxon>Metazoa</taxon>
        <taxon>Chordata</taxon>
        <taxon>Craniata</taxon>
        <taxon>Vertebrata</taxon>
        <taxon>Euteleostomi</taxon>
        <taxon>Mammalia</taxon>
        <taxon>Eutheria</taxon>
        <taxon>Euarchontoglires</taxon>
        <taxon>Glires</taxon>
        <taxon>Lagomorpha</taxon>
        <taxon>Leporidae</taxon>
        <taxon>Oryctolagus</taxon>
    </lineage>
</organism>
<feature type="region of interest" description="Disordered" evidence="1">
    <location>
        <begin position="1"/>
        <end position="138"/>
    </location>
</feature>
<dbReference type="Pfam" id="PF15662">
    <property type="entry name" value="SPATA3"/>
    <property type="match status" value="2"/>
</dbReference>
<evidence type="ECO:0000256" key="1">
    <source>
        <dbReference type="SAM" id="MobiDB-lite"/>
    </source>
</evidence>
<feature type="compositionally biased region" description="Low complexity" evidence="1">
    <location>
        <begin position="45"/>
        <end position="84"/>
    </location>
</feature>
<sequence length="235" mass="25229">MKKVKKKRSEAKRHRDSNSQHASSNSTPQQPSLENVQQPQPPQPAQQQPPQRPETAPAPQLPRPEAAPQQPRPVSAPQQPTAQAPPDPESRHSSGSLLSPDSNTKAAPHSRKPSGQPSSSSSSRKSGQLTYSSPRSCPCAACPGSSACWRRLGLCHSRIFDVLLPRDWQLVPGRGCPSLLTFYRRPSRKHSSGHRNSRAPCPRDQALGPAGGCTPPPREQGCSALGSPGCSGSRY</sequence>
<feature type="compositionally biased region" description="Basic residues" evidence="1">
    <location>
        <begin position="1"/>
        <end position="15"/>
    </location>
</feature>
<feature type="compositionally biased region" description="Basic residues" evidence="1">
    <location>
        <begin position="187"/>
        <end position="197"/>
    </location>
</feature>
<accession>A0A5F9CNI4</accession>
<feature type="region of interest" description="Disordered" evidence="1">
    <location>
        <begin position="187"/>
        <end position="235"/>
    </location>
</feature>
<feature type="compositionally biased region" description="Polar residues" evidence="1">
    <location>
        <begin position="93"/>
        <end position="105"/>
    </location>
</feature>
<dbReference type="STRING" id="9986.ENSOCUP00000035186"/>
<reference evidence="2" key="2">
    <citation type="submission" date="2025-08" db="UniProtKB">
        <authorList>
            <consortium name="Ensembl"/>
        </authorList>
    </citation>
    <scope>IDENTIFICATION</scope>
    <source>
        <strain evidence="2">Thorbecke</strain>
    </source>
</reference>
<dbReference type="PANTHER" id="PTHR22234">
    <property type="entry name" value="TESTIS SPERMATOCYTE APOPTOSIS-RELATED GENE 1 PROTEIN"/>
    <property type="match status" value="1"/>
</dbReference>
<gene>
    <name evidence="2" type="primary">SPATA3</name>
</gene>
<dbReference type="InterPro" id="IPR026717">
    <property type="entry name" value="SPATA3"/>
</dbReference>
<feature type="compositionally biased region" description="Low complexity" evidence="1">
    <location>
        <begin position="113"/>
        <end position="138"/>
    </location>
</feature>